<evidence type="ECO:0000313" key="4">
    <source>
        <dbReference type="EMBL" id="TQM16376.1"/>
    </source>
</evidence>
<organism evidence="4 5">
    <name type="scientific">Pseudonocardia kunmingensis</name>
    <dbReference type="NCBI Taxonomy" id="630975"/>
    <lineage>
        <taxon>Bacteria</taxon>
        <taxon>Bacillati</taxon>
        <taxon>Actinomycetota</taxon>
        <taxon>Actinomycetes</taxon>
        <taxon>Pseudonocardiales</taxon>
        <taxon>Pseudonocardiaceae</taxon>
        <taxon>Pseudonocardia</taxon>
    </lineage>
</organism>
<dbReference type="PANTHER" id="PTHR35807:SF1">
    <property type="entry name" value="TRANSCRIPTIONAL REGULATOR REDD"/>
    <property type="match status" value="1"/>
</dbReference>
<proteinExistence type="predicted"/>
<name>A0A543E459_9PSEU</name>
<keyword evidence="2" id="KW-0804">Transcription</keyword>
<dbReference type="Proteomes" id="UP000315677">
    <property type="component" value="Unassembled WGS sequence"/>
</dbReference>
<dbReference type="GO" id="GO:0006355">
    <property type="term" value="P:regulation of DNA-templated transcription"/>
    <property type="evidence" value="ECO:0007669"/>
    <property type="project" value="TreeGrafter"/>
</dbReference>
<comment type="caution">
    <text evidence="4">The sequence shown here is derived from an EMBL/GenBank/DDBJ whole genome shotgun (WGS) entry which is preliminary data.</text>
</comment>
<accession>A0A543E459</accession>
<dbReference type="EMBL" id="VFPA01000001">
    <property type="protein sequence ID" value="TQM16376.1"/>
    <property type="molecule type" value="Genomic_DNA"/>
</dbReference>
<dbReference type="InterPro" id="IPR005158">
    <property type="entry name" value="BTAD"/>
</dbReference>
<dbReference type="RefSeq" id="WP_142053374.1">
    <property type="nucleotide sequence ID" value="NZ_VFPA01000001.1"/>
</dbReference>
<dbReference type="Gene3D" id="1.10.10.10">
    <property type="entry name" value="Winged helix-like DNA-binding domain superfamily/Winged helix DNA-binding domain"/>
    <property type="match status" value="1"/>
</dbReference>
<dbReference type="Pfam" id="PF03704">
    <property type="entry name" value="BTAD"/>
    <property type="match status" value="1"/>
</dbReference>
<dbReference type="InterPro" id="IPR051677">
    <property type="entry name" value="AfsR-DnrI-RedD_regulator"/>
</dbReference>
<keyword evidence="5" id="KW-1185">Reference proteome</keyword>
<dbReference type="PANTHER" id="PTHR35807">
    <property type="entry name" value="TRANSCRIPTIONAL REGULATOR REDD-RELATED"/>
    <property type="match status" value="1"/>
</dbReference>
<protein>
    <submittedName>
        <fullName evidence="4">DNA-binding SARP family transcriptional activator</fullName>
    </submittedName>
</protein>
<dbReference type="OrthoDB" id="3691954at2"/>
<dbReference type="SUPFAM" id="SSF48452">
    <property type="entry name" value="TPR-like"/>
    <property type="match status" value="1"/>
</dbReference>
<evidence type="ECO:0000256" key="2">
    <source>
        <dbReference type="ARBA" id="ARBA00023163"/>
    </source>
</evidence>
<dbReference type="SMART" id="SM01043">
    <property type="entry name" value="BTAD"/>
    <property type="match status" value="1"/>
</dbReference>
<evidence type="ECO:0000313" key="5">
    <source>
        <dbReference type="Proteomes" id="UP000315677"/>
    </source>
</evidence>
<sequence>MVRIQLHGRFAVVVDGRPVEQELPGRRARVLVALLADPRRPVVDRVTLLELLWHPAVPGPGAAATFAALLSKVRTVLAPAEIRGRGSLQLVLPPGSIVDTAVAEAALHSAEAAAARHDWRRAWTQALSTLFVTQRPFLPDVDDTWADDRRAVLAHVHRRALGCYAEACLQLGGAELAAAERSARRLVALDPHSETGYCLLMRALAQRGDRGGALDVFGELRRVLRDDLGASPGPIAAAVHRGLLAP</sequence>
<reference evidence="4 5" key="1">
    <citation type="submission" date="2019-06" db="EMBL/GenBank/DDBJ databases">
        <title>Sequencing the genomes of 1000 actinobacteria strains.</title>
        <authorList>
            <person name="Klenk H.-P."/>
        </authorList>
    </citation>
    <scope>NUCLEOTIDE SEQUENCE [LARGE SCALE GENOMIC DNA]</scope>
    <source>
        <strain evidence="4 5">DSM 45301</strain>
    </source>
</reference>
<dbReference type="GO" id="GO:0003677">
    <property type="term" value="F:DNA binding"/>
    <property type="evidence" value="ECO:0007669"/>
    <property type="project" value="UniProtKB-KW"/>
</dbReference>
<dbReference type="InterPro" id="IPR036388">
    <property type="entry name" value="WH-like_DNA-bd_sf"/>
</dbReference>
<keyword evidence="4" id="KW-0238">DNA-binding</keyword>
<dbReference type="InterPro" id="IPR011990">
    <property type="entry name" value="TPR-like_helical_dom_sf"/>
</dbReference>
<gene>
    <name evidence="4" type="ORF">FB558_3189</name>
</gene>
<evidence type="ECO:0000256" key="1">
    <source>
        <dbReference type="ARBA" id="ARBA00023015"/>
    </source>
</evidence>
<keyword evidence="1" id="KW-0805">Transcription regulation</keyword>
<feature type="domain" description="Bacterial transcriptional activator" evidence="3">
    <location>
        <begin position="98"/>
        <end position="244"/>
    </location>
</feature>
<dbReference type="AlphaFoldDB" id="A0A543E459"/>
<evidence type="ECO:0000259" key="3">
    <source>
        <dbReference type="SMART" id="SM01043"/>
    </source>
</evidence>
<dbReference type="Gene3D" id="1.25.40.10">
    <property type="entry name" value="Tetratricopeptide repeat domain"/>
    <property type="match status" value="1"/>
</dbReference>